<proteinExistence type="predicted"/>
<accession>A0A9J6QZF9</accession>
<evidence type="ECO:0000313" key="3">
    <source>
        <dbReference type="Proteomes" id="UP001065549"/>
    </source>
</evidence>
<keyword evidence="3" id="KW-1185">Reference proteome</keyword>
<feature type="signal peptide" evidence="1">
    <location>
        <begin position="1"/>
        <end position="19"/>
    </location>
</feature>
<dbReference type="RefSeq" id="WP_227755569.1">
    <property type="nucleotide sequence ID" value="NZ_JAJAGH010000017.1"/>
</dbReference>
<sequence>MKKIVCVMTALCLVLGITACSGKGGASSGADSEKAAANVSADENGRYEIEDVSYVVMAETESGDMRITETKETEGNYQVVLIDAANTGDSSGAMTVTMTKEQYDKQIKGKKTVKCDARKTVFLVPCKEADQKKYQAPAFEYTFVKTSLDTEDSNKDYMVKEMANIVLKELNSGDEAVKASHLCTADFDTYKNAFAPVE</sequence>
<dbReference type="AlphaFoldDB" id="A0A9J6QZF9"/>
<feature type="chain" id="PRO_5039913727" description="Lipoprotein" evidence="1">
    <location>
        <begin position="20"/>
        <end position="198"/>
    </location>
</feature>
<keyword evidence="1" id="KW-0732">Signal</keyword>
<reference evidence="2" key="1">
    <citation type="submission" date="2022-09" db="EMBL/GenBank/DDBJ databases">
        <title>Culturomic study of gut microbiota in children with autism spectrum disorder.</title>
        <authorList>
            <person name="Efimov B.A."/>
            <person name="Chaplin A.V."/>
            <person name="Sokolova S.R."/>
            <person name="Pikina A.P."/>
            <person name="Korzhanova M."/>
            <person name="Belova V."/>
            <person name="Korostin D."/>
        </authorList>
    </citation>
    <scope>NUCLEOTIDE SEQUENCE</scope>
    <source>
        <strain evidence="2">ASD5510</strain>
    </source>
</reference>
<evidence type="ECO:0000313" key="2">
    <source>
        <dbReference type="EMBL" id="MCU7380918.1"/>
    </source>
</evidence>
<name>A0A9J6QZF9_9FIRM</name>
<organism evidence="2 3">
    <name type="scientific">Hominibacterium faecale</name>
    <dbReference type="NCBI Taxonomy" id="2839743"/>
    <lineage>
        <taxon>Bacteria</taxon>
        <taxon>Bacillati</taxon>
        <taxon>Bacillota</taxon>
        <taxon>Clostridia</taxon>
        <taxon>Peptostreptococcales</taxon>
        <taxon>Anaerovoracaceae</taxon>
        <taxon>Hominibacterium</taxon>
    </lineage>
</organism>
<evidence type="ECO:0000256" key="1">
    <source>
        <dbReference type="SAM" id="SignalP"/>
    </source>
</evidence>
<protein>
    <recommendedName>
        <fullName evidence="4">Lipoprotein</fullName>
    </recommendedName>
</protein>
<gene>
    <name evidence="2" type="ORF">OBO34_21625</name>
</gene>
<dbReference type="EMBL" id="JAOSHN010000016">
    <property type="protein sequence ID" value="MCU7380918.1"/>
    <property type="molecule type" value="Genomic_DNA"/>
</dbReference>
<dbReference type="Proteomes" id="UP001065549">
    <property type="component" value="Unassembled WGS sequence"/>
</dbReference>
<comment type="caution">
    <text evidence="2">The sequence shown here is derived from an EMBL/GenBank/DDBJ whole genome shotgun (WGS) entry which is preliminary data.</text>
</comment>
<dbReference type="PROSITE" id="PS51257">
    <property type="entry name" value="PROKAR_LIPOPROTEIN"/>
    <property type="match status" value="1"/>
</dbReference>
<evidence type="ECO:0008006" key="4">
    <source>
        <dbReference type="Google" id="ProtNLM"/>
    </source>
</evidence>